<gene>
    <name evidence="2" type="ORF">EWM64_g287</name>
</gene>
<dbReference type="Proteomes" id="UP000298061">
    <property type="component" value="Unassembled WGS sequence"/>
</dbReference>
<accession>A0A4Z0ABJ9</accession>
<evidence type="ECO:0000256" key="1">
    <source>
        <dbReference type="SAM" id="MobiDB-lite"/>
    </source>
</evidence>
<feature type="region of interest" description="Disordered" evidence="1">
    <location>
        <begin position="8"/>
        <end position="41"/>
    </location>
</feature>
<feature type="compositionally biased region" description="Low complexity" evidence="1">
    <location>
        <begin position="21"/>
        <end position="36"/>
    </location>
</feature>
<evidence type="ECO:0000313" key="3">
    <source>
        <dbReference type="Proteomes" id="UP000298061"/>
    </source>
</evidence>
<sequence length="324" mass="35182">MSSLFVELDSTSPTSLSGHATPVSSVTMSSSPSSPSYGTDPELVRIMGEVEISPSGAAYIPACSESLPYPRNLGNHASNGHSYHLVSGTRTGIFRQWWRPGQLSQVVPHGFLSAIKGRGRGRRSAPAMAQVDSFTSAPNGEARDSSSEEDEGDGWLTAWVVFRGYCPGVYYDRYRAEEQVLGCAQGFHTGFHTHDHAWAAYHAHLKKGLMHFCPDEAPGCHPVLAPWYSRRSESMRSDGDIGPGPSEASLLLAEYHDLPNIHSGPVYVVFQGKVPGLYASLFATTRQVSGGFLNVLDYYKYPDLVAARMAFAAAIDAGRVRVRN</sequence>
<protein>
    <submittedName>
        <fullName evidence="2">Uncharacterized protein</fullName>
    </submittedName>
</protein>
<proteinExistence type="predicted"/>
<feature type="compositionally biased region" description="Polar residues" evidence="1">
    <location>
        <begin position="8"/>
        <end position="18"/>
    </location>
</feature>
<dbReference type="EMBL" id="SFCI01000013">
    <property type="protein sequence ID" value="TFY83723.1"/>
    <property type="molecule type" value="Genomic_DNA"/>
</dbReference>
<organism evidence="2 3">
    <name type="scientific">Hericium alpestre</name>
    <dbReference type="NCBI Taxonomy" id="135208"/>
    <lineage>
        <taxon>Eukaryota</taxon>
        <taxon>Fungi</taxon>
        <taxon>Dikarya</taxon>
        <taxon>Basidiomycota</taxon>
        <taxon>Agaricomycotina</taxon>
        <taxon>Agaricomycetes</taxon>
        <taxon>Russulales</taxon>
        <taxon>Hericiaceae</taxon>
        <taxon>Hericium</taxon>
    </lineage>
</organism>
<feature type="region of interest" description="Disordered" evidence="1">
    <location>
        <begin position="118"/>
        <end position="151"/>
    </location>
</feature>
<keyword evidence="3" id="KW-1185">Reference proteome</keyword>
<reference evidence="2 3" key="1">
    <citation type="submission" date="2019-02" db="EMBL/GenBank/DDBJ databases">
        <title>Genome sequencing of the rare red list fungi Hericium alpestre (H. flagellum).</title>
        <authorList>
            <person name="Buettner E."/>
            <person name="Kellner H."/>
        </authorList>
    </citation>
    <scope>NUCLEOTIDE SEQUENCE [LARGE SCALE GENOMIC DNA]</scope>
    <source>
        <strain evidence="2 3">DSM 108284</strain>
    </source>
</reference>
<dbReference type="AlphaFoldDB" id="A0A4Z0ABJ9"/>
<name>A0A4Z0ABJ9_9AGAM</name>
<comment type="caution">
    <text evidence="2">The sequence shown here is derived from an EMBL/GenBank/DDBJ whole genome shotgun (WGS) entry which is preliminary data.</text>
</comment>
<evidence type="ECO:0000313" key="2">
    <source>
        <dbReference type="EMBL" id="TFY83723.1"/>
    </source>
</evidence>